<evidence type="ECO:0000313" key="3">
    <source>
        <dbReference type="Proteomes" id="UP001159364"/>
    </source>
</evidence>
<dbReference type="PANTHER" id="PTHR33373:SF32">
    <property type="entry name" value="DUF4050 DOMAIN-CONTAINING PROTEIN"/>
    <property type="match status" value="1"/>
</dbReference>
<comment type="caution">
    <text evidence="2">The sequence shown here is derived from an EMBL/GenBank/DDBJ whole genome shotgun (WGS) entry which is preliminary data.</text>
</comment>
<keyword evidence="3" id="KW-1185">Reference proteome</keyword>
<proteinExistence type="predicted"/>
<dbReference type="PANTHER" id="PTHR33373">
    <property type="entry name" value="OS07G0479600 PROTEIN"/>
    <property type="match status" value="1"/>
</dbReference>
<accession>A0AAV8SI47</accession>
<dbReference type="Pfam" id="PF13259">
    <property type="entry name" value="clamp_Gag1-like"/>
    <property type="match status" value="1"/>
</dbReference>
<evidence type="ECO:0000259" key="1">
    <source>
        <dbReference type="Pfam" id="PF13259"/>
    </source>
</evidence>
<sequence length="211" mass="23884">MDSRCCLLIQTQRCFGRNPCCSFVLFTEAYLRALLLMTMGSFKKKFKALLSRGCFGCFAKPSTIISVDESSKGTRIPRCPVRKSSKADNFWSSSTTEMDNSAVQSQRSISSISTLNQSHKPLSNPGDSSNPSDFVNYALLNVGFLFWEQTRQEWLGSRSSENKKEVREPTISWNATYENLLGGNKRFPRPIPLAEMVDFLVDVWEEEGLYD</sequence>
<dbReference type="InterPro" id="IPR025124">
    <property type="entry name" value="Gag1-like_clamp"/>
</dbReference>
<name>A0AAV8SI47_9ROSI</name>
<dbReference type="AlphaFoldDB" id="A0AAV8SI47"/>
<dbReference type="Proteomes" id="UP001159364">
    <property type="component" value="Linkage Group LG11"/>
</dbReference>
<reference evidence="2 3" key="1">
    <citation type="submission" date="2021-09" db="EMBL/GenBank/DDBJ databases">
        <title>Genomic insights and catalytic innovation underlie evolution of tropane alkaloids biosynthesis.</title>
        <authorList>
            <person name="Wang Y.-J."/>
            <person name="Tian T."/>
            <person name="Huang J.-P."/>
            <person name="Huang S.-X."/>
        </authorList>
    </citation>
    <scope>NUCLEOTIDE SEQUENCE [LARGE SCALE GENOMIC DNA]</scope>
    <source>
        <strain evidence="2">KIB-2018</strain>
        <tissue evidence="2">Leaf</tissue>
    </source>
</reference>
<feature type="domain" description="Gag1-like clamp" evidence="1">
    <location>
        <begin position="95"/>
        <end position="211"/>
    </location>
</feature>
<organism evidence="2 3">
    <name type="scientific">Erythroxylum novogranatense</name>
    <dbReference type="NCBI Taxonomy" id="1862640"/>
    <lineage>
        <taxon>Eukaryota</taxon>
        <taxon>Viridiplantae</taxon>
        <taxon>Streptophyta</taxon>
        <taxon>Embryophyta</taxon>
        <taxon>Tracheophyta</taxon>
        <taxon>Spermatophyta</taxon>
        <taxon>Magnoliopsida</taxon>
        <taxon>eudicotyledons</taxon>
        <taxon>Gunneridae</taxon>
        <taxon>Pentapetalae</taxon>
        <taxon>rosids</taxon>
        <taxon>fabids</taxon>
        <taxon>Malpighiales</taxon>
        <taxon>Erythroxylaceae</taxon>
        <taxon>Erythroxylum</taxon>
    </lineage>
</organism>
<gene>
    <name evidence="2" type="ORF">K2173_025844</name>
</gene>
<protein>
    <recommendedName>
        <fullName evidence="1">Gag1-like clamp domain-containing protein</fullName>
    </recommendedName>
</protein>
<evidence type="ECO:0000313" key="2">
    <source>
        <dbReference type="EMBL" id="KAJ8751681.1"/>
    </source>
</evidence>
<dbReference type="EMBL" id="JAIWQS010000011">
    <property type="protein sequence ID" value="KAJ8751681.1"/>
    <property type="molecule type" value="Genomic_DNA"/>
</dbReference>